<dbReference type="EMBL" id="CAJMXA010003634">
    <property type="protein sequence ID" value="CAE6508466.1"/>
    <property type="molecule type" value="Genomic_DNA"/>
</dbReference>
<feature type="region of interest" description="Disordered" evidence="1">
    <location>
        <begin position="1"/>
        <end position="82"/>
    </location>
</feature>
<evidence type="ECO:0000313" key="2">
    <source>
        <dbReference type="EMBL" id="CAE6508466.1"/>
    </source>
</evidence>
<accession>A0A8H3H988</accession>
<organism evidence="2 3">
    <name type="scientific">Rhizoctonia solani</name>
    <dbReference type="NCBI Taxonomy" id="456999"/>
    <lineage>
        <taxon>Eukaryota</taxon>
        <taxon>Fungi</taxon>
        <taxon>Dikarya</taxon>
        <taxon>Basidiomycota</taxon>
        <taxon>Agaricomycotina</taxon>
        <taxon>Agaricomycetes</taxon>
        <taxon>Cantharellales</taxon>
        <taxon>Ceratobasidiaceae</taxon>
        <taxon>Rhizoctonia</taxon>
    </lineage>
</organism>
<dbReference type="Proteomes" id="UP000663853">
    <property type="component" value="Unassembled WGS sequence"/>
</dbReference>
<proteinExistence type="predicted"/>
<dbReference type="AlphaFoldDB" id="A0A8H3H988"/>
<evidence type="ECO:0000313" key="3">
    <source>
        <dbReference type="Proteomes" id="UP000663853"/>
    </source>
</evidence>
<gene>
    <name evidence="2" type="ORF">RDB_LOCUS123588</name>
</gene>
<name>A0A8H3H988_9AGAM</name>
<reference evidence="2" key="1">
    <citation type="submission" date="2021-01" db="EMBL/GenBank/DDBJ databases">
        <authorList>
            <person name="Kaushik A."/>
        </authorList>
    </citation>
    <scope>NUCLEOTIDE SEQUENCE</scope>
    <source>
        <strain evidence="2">AG6-10EEA</strain>
    </source>
</reference>
<sequence>MAPINHSTVQAPTKVIATPMPPVFPGSVSDETAEIQQPGNAQVHPGIPAQTQQNVAGGNHPPQETLEHADDEPVLAQPPSPLKRSLYGWALRN</sequence>
<protein>
    <submittedName>
        <fullName evidence="2">Uncharacterized protein</fullName>
    </submittedName>
</protein>
<comment type="caution">
    <text evidence="2">The sequence shown here is derived from an EMBL/GenBank/DDBJ whole genome shotgun (WGS) entry which is preliminary data.</text>
</comment>
<feature type="compositionally biased region" description="Polar residues" evidence="1">
    <location>
        <begin position="1"/>
        <end position="11"/>
    </location>
</feature>
<evidence type="ECO:0000256" key="1">
    <source>
        <dbReference type="SAM" id="MobiDB-lite"/>
    </source>
</evidence>